<organism evidence="6 7">
    <name type="scientific">Legionella bozemanae</name>
    <name type="common">Fluoribacter bozemanae</name>
    <dbReference type="NCBI Taxonomy" id="447"/>
    <lineage>
        <taxon>Bacteria</taxon>
        <taxon>Pseudomonadati</taxon>
        <taxon>Pseudomonadota</taxon>
        <taxon>Gammaproteobacteria</taxon>
        <taxon>Legionellales</taxon>
        <taxon>Legionellaceae</taxon>
        <taxon>Legionella</taxon>
    </lineage>
</organism>
<evidence type="ECO:0000256" key="3">
    <source>
        <dbReference type="ARBA" id="ARBA00047594"/>
    </source>
</evidence>
<evidence type="ECO:0000259" key="5">
    <source>
        <dbReference type="SMART" id="SM00014"/>
    </source>
</evidence>
<feature type="transmembrane region" description="Helical" evidence="4">
    <location>
        <begin position="216"/>
        <end position="237"/>
    </location>
</feature>
<dbReference type="GO" id="GO:0050380">
    <property type="term" value="F:undecaprenyl-diphosphatase activity"/>
    <property type="evidence" value="ECO:0007669"/>
    <property type="project" value="UniProtKB-EC"/>
</dbReference>
<dbReference type="Pfam" id="PF01569">
    <property type="entry name" value="PAP2"/>
    <property type="match status" value="1"/>
</dbReference>
<comment type="caution">
    <text evidence="6">The sequence shown here is derived from an EMBL/GenBank/DDBJ whole genome shotgun (WGS) entry which is preliminary data.</text>
</comment>
<name>A0A0W0RBX8_LEGBO</name>
<dbReference type="EMBL" id="LNXU01000052">
    <property type="protein sequence ID" value="KTC68580.1"/>
    <property type="molecule type" value="Genomic_DNA"/>
</dbReference>
<dbReference type="STRING" id="447.Lboz_3363"/>
<keyword evidence="7" id="KW-1185">Reference proteome</keyword>
<feature type="domain" description="Phosphatidic acid phosphatase type 2/haloperoxidase" evidence="5">
    <location>
        <begin position="91"/>
        <end position="200"/>
    </location>
</feature>
<dbReference type="PATRIC" id="fig|447.4.peg.3594"/>
<gene>
    <name evidence="6" type="ORF">Lboz_3363</name>
</gene>
<feature type="transmembrane region" description="Helical" evidence="4">
    <location>
        <begin position="90"/>
        <end position="109"/>
    </location>
</feature>
<dbReference type="PANTHER" id="PTHR14969:SF13">
    <property type="entry name" value="AT30094P"/>
    <property type="match status" value="1"/>
</dbReference>
<dbReference type="SMART" id="SM00014">
    <property type="entry name" value="acidPPc"/>
    <property type="match status" value="1"/>
</dbReference>
<dbReference type="Gene3D" id="1.20.144.10">
    <property type="entry name" value="Phosphatidic acid phosphatase type 2/haloperoxidase"/>
    <property type="match status" value="1"/>
</dbReference>
<feature type="transmembrane region" description="Helical" evidence="4">
    <location>
        <begin position="185"/>
        <end position="204"/>
    </location>
</feature>
<proteinExistence type="predicted"/>
<evidence type="ECO:0000313" key="6">
    <source>
        <dbReference type="EMBL" id="KTC68580.1"/>
    </source>
</evidence>
<feature type="transmembrane region" description="Helical" evidence="4">
    <location>
        <begin position="157"/>
        <end position="179"/>
    </location>
</feature>
<evidence type="ECO:0000256" key="1">
    <source>
        <dbReference type="ARBA" id="ARBA00012374"/>
    </source>
</evidence>
<evidence type="ECO:0000256" key="4">
    <source>
        <dbReference type="SAM" id="Phobius"/>
    </source>
</evidence>
<accession>A0A0W0RBX8</accession>
<dbReference type="EC" id="3.6.1.27" evidence="1"/>
<dbReference type="RefSeq" id="WP_082642501.1">
    <property type="nucleotide sequence ID" value="NZ_CAAAIY010000027.1"/>
</dbReference>
<feature type="transmembrane region" description="Helical" evidence="4">
    <location>
        <begin position="12"/>
        <end position="35"/>
    </location>
</feature>
<reference evidence="6 7" key="1">
    <citation type="submission" date="2015-11" db="EMBL/GenBank/DDBJ databases">
        <title>Genomic analysis of 38 Legionella species identifies large and diverse effector repertoires.</title>
        <authorList>
            <person name="Burstein D."/>
            <person name="Amaro F."/>
            <person name="Zusman T."/>
            <person name="Lifshitz Z."/>
            <person name="Cohen O."/>
            <person name="Gilbert J.A."/>
            <person name="Pupko T."/>
            <person name="Shuman H.A."/>
            <person name="Segal G."/>
        </authorList>
    </citation>
    <scope>NUCLEOTIDE SEQUENCE [LARGE SCALE GENOMIC DNA]</scope>
    <source>
        <strain evidence="6 7">WIGA</strain>
    </source>
</reference>
<evidence type="ECO:0000313" key="7">
    <source>
        <dbReference type="Proteomes" id="UP000054695"/>
    </source>
</evidence>
<dbReference type="PANTHER" id="PTHR14969">
    <property type="entry name" value="SPHINGOSINE-1-PHOSPHATE PHOSPHOHYDROLASE"/>
    <property type="match status" value="1"/>
</dbReference>
<comment type="catalytic activity">
    <reaction evidence="3">
        <text>di-trans,octa-cis-undecaprenyl diphosphate + H2O = di-trans,octa-cis-undecaprenyl phosphate + phosphate + H(+)</text>
        <dbReference type="Rhea" id="RHEA:28094"/>
        <dbReference type="ChEBI" id="CHEBI:15377"/>
        <dbReference type="ChEBI" id="CHEBI:15378"/>
        <dbReference type="ChEBI" id="CHEBI:43474"/>
        <dbReference type="ChEBI" id="CHEBI:58405"/>
        <dbReference type="ChEBI" id="CHEBI:60392"/>
        <dbReference type="EC" id="3.6.1.27"/>
    </reaction>
</comment>
<evidence type="ECO:0000256" key="2">
    <source>
        <dbReference type="ARBA" id="ARBA00032707"/>
    </source>
</evidence>
<feature type="transmembrane region" description="Helical" evidence="4">
    <location>
        <begin position="55"/>
        <end position="83"/>
    </location>
</feature>
<dbReference type="OrthoDB" id="9780918at2"/>
<keyword evidence="4" id="KW-0812">Transmembrane</keyword>
<dbReference type="InterPro" id="IPR036938">
    <property type="entry name" value="PAP2/HPO_sf"/>
</dbReference>
<keyword evidence="4" id="KW-0472">Membrane</keyword>
<keyword evidence="4" id="KW-1133">Transmembrane helix</keyword>
<dbReference type="InterPro" id="IPR000326">
    <property type="entry name" value="PAP2/HPO"/>
</dbReference>
<sequence>MMKERIRNSRFYLLIGGILSLFLFTILMFAVYSQSSYLSINNDLYLLSSKIQKDYIYLLSSLISLFGNKYIIVPTFISTGIILCIKKQKWIGLHLIGVISIAAFLAYIFKNAVAYPRPEITTSTLTSYAFPSRHVTLCSAYVSFLASLIVPQMKQRSFGIIIAGFLIIIESISRITLQVHWLSDVLGGALLGVACGLFGAYSFFLKPKTSLNIKFIVITLLITFLIYSFIYLVLHLIGVNLN</sequence>
<dbReference type="SUPFAM" id="SSF48317">
    <property type="entry name" value="Acid phosphatase/Vanadium-dependent haloperoxidase"/>
    <property type="match status" value="1"/>
</dbReference>
<feature type="transmembrane region" description="Helical" evidence="4">
    <location>
        <begin position="129"/>
        <end position="150"/>
    </location>
</feature>
<dbReference type="Proteomes" id="UP000054695">
    <property type="component" value="Unassembled WGS sequence"/>
</dbReference>
<protein>
    <recommendedName>
        <fullName evidence="1">undecaprenyl-diphosphate phosphatase</fullName>
        <ecNumber evidence="1">3.6.1.27</ecNumber>
    </recommendedName>
    <alternativeName>
        <fullName evidence="2">Undecaprenyl pyrophosphate phosphatase</fullName>
    </alternativeName>
</protein>
<dbReference type="AlphaFoldDB" id="A0A0W0RBX8"/>